<dbReference type="Proteomes" id="UP000026962">
    <property type="component" value="Chromosome 6"/>
</dbReference>
<dbReference type="Gramene" id="OPUNC06G10070.1">
    <property type="protein sequence ID" value="OPUNC06G10070.1"/>
    <property type="gene ID" value="OPUNC06G10070"/>
</dbReference>
<organism evidence="1">
    <name type="scientific">Oryza punctata</name>
    <name type="common">Red rice</name>
    <dbReference type="NCBI Taxonomy" id="4537"/>
    <lineage>
        <taxon>Eukaryota</taxon>
        <taxon>Viridiplantae</taxon>
        <taxon>Streptophyta</taxon>
        <taxon>Embryophyta</taxon>
        <taxon>Tracheophyta</taxon>
        <taxon>Spermatophyta</taxon>
        <taxon>Magnoliopsida</taxon>
        <taxon>Liliopsida</taxon>
        <taxon>Poales</taxon>
        <taxon>Poaceae</taxon>
        <taxon>BOP clade</taxon>
        <taxon>Oryzoideae</taxon>
        <taxon>Oryzeae</taxon>
        <taxon>Oryzinae</taxon>
        <taxon>Oryza</taxon>
    </lineage>
</organism>
<keyword evidence="2" id="KW-1185">Reference proteome</keyword>
<sequence length="62" mass="6709">MLDQQTYSATGHIRTSYAQVGTMLSGVVKSEDKQNTLGMTWMSSKLVAQLGDVKLVAGWSSD</sequence>
<accession>A0A0E0LAC1</accession>
<protein>
    <submittedName>
        <fullName evidence="1">Uncharacterized protein</fullName>
    </submittedName>
</protein>
<dbReference type="AlphaFoldDB" id="A0A0E0LAC1"/>
<dbReference type="EnsemblPlants" id="OPUNC06G10070.1">
    <property type="protein sequence ID" value="OPUNC06G10070.1"/>
    <property type="gene ID" value="OPUNC06G10070"/>
</dbReference>
<reference evidence="1" key="1">
    <citation type="submission" date="2015-04" db="UniProtKB">
        <authorList>
            <consortium name="EnsemblPlants"/>
        </authorList>
    </citation>
    <scope>IDENTIFICATION</scope>
</reference>
<reference evidence="1" key="2">
    <citation type="submission" date="2018-05" db="EMBL/GenBank/DDBJ databases">
        <title>OpunRS2 (Oryza punctata Reference Sequence Version 2).</title>
        <authorList>
            <person name="Zhang J."/>
            <person name="Kudrna D."/>
            <person name="Lee S."/>
            <person name="Talag J."/>
            <person name="Welchert J."/>
            <person name="Wing R.A."/>
        </authorList>
    </citation>
    <scope>NUCLEOTIDE SEQUENCE [LARGE SCALE GENOMIC DNA]</scope>
</reference>
<proteinExistence type="predicted"/>
<evidence type="ECO:0000313" key="2">
    <source>
        <dbReference type="Proteomes" id="UP000026962"/>
    </source>
</evidence>
<dbReference type="HOGENOM" id="CLU_2908083_0_0_1"/>
<evidence type="ECO:0000313" key="1">
    <source>
        <dbReference type="EnsemblPlants" id="OPUNC06G10070.1"/>
    </source>
</evidence>
<name>A0A0E0LAC1_ORYPU</name>